<proteinExistence type="predicted"/>
<name>A0ABV2H457_9HYPH</name>
<reference evidence="6 7" key="1">
    <citation type="submission" date="2024-06" db="EMBL/GenBank/DDBJ databases">
        <title>Genomic Encyclopedia of Type Strains, Phase IV (KMG-IV): sequencing the most valuable type-strain genomes for metagenomic binning, comparative biology and taxonomic classification.</title>
        <authorList>
            <person name="Goeker M."/>
        </authorList>
    </citation>
    <scope>NUCLEOTIDE SEQUENCE [LARGE SCALE GENOMIC DNA]</scope>
    <source>
        <strain evidence="6 7">DSM 105042</strain>
    </source>
</reference>
<keyword evidence="7" id="KW-1185">Reference proteome</keyword>
<dbReference type="InterPro" id="IPR053156">
    <property type="entry name" value="T6SS_TssM-like"/>
</dbReference>
<dbReference type="RefSeq" id="WP_247243287.1">
    <property type="nucleotide sequence ID" value="NZ_JALJRA010000005.1"/>
</dbReference>
<evidence type="ECO:0000313" key="7">
    <source>
        <dbReference type="Proteomes" id="UP001549031"/>
    </source>
</evidence>
<evidence type="ECO:0000259" key="3">
    <source>
        <dbReference type="Pfam" id="PF06761"/>
    </source>
</evidence>
<dbReference type="Gene3D" id="3.40.50.300">
    <property type="entry name" value="P-loop containing nucleotide triphosphate hydrolases"/>
    <property type="match status" value="1"/>
</dbReference>
<keyword evidence="1" id="KW-0812">Transmembrane</keyword>
<keyword evidence="1" id="KW-1133">Transmembrane helix</keyword>
<dbReference type="Proteomes" id="UP001549031">
    <property type="component" value="Unassembled WGS sequence"/>
</dbReference>
<dbReference type="Pfam" id="PF06761">
    <property type="entry name" value="IcmF-related"/>
    <property type="match status" value="1"/>
</dbReference>
<feature type="domain" description="IcmF-related" evidence="3">
    <location>
        <begin position="524"/>
        <end position="802"/>
    </location>
</feature>
<feature type="transmembrane region" description="Helical" evidence="1">
    <location>
        <begin position="450"/>
        <end position="469"/>
    </location>
</feature>
<dbReference type="PANTHER" id="PTHR36153">
    <property type="entry name" value="INNER MEMBRANE PROTEIN-RELATED"/>
    <property type="match status" value="1"/>
</dbReference>
<protein>
    <submittedName>
        <fullName evidence="6">Type VI secretion system protein ImpL</fullName>
    </submittedName>
</protein>
<dbReference type="InterPro" id="IPR025743">
    <property type="entry name" value="TssM1_N"/>
</dbReference>
<dbReference type="Pfam" id="PF14331">
    <property type="entry name" value="IcmF-related_N"/>
    <property type="match status" value="1"/>
</dbReference>
<evidence type="ECO:0000313" key="6">
    <source>
        <dbReference type="EMBL" id="MET3585320.1"/>
    </source>
</evidence>
<organism evidence="6 7">
    <name type="scientific">Pseudorhizobium tarimense</name>
    <dbReference type="NCBI Taxonomy" id="1079109"/>
    <lineage>
        <taxon>Bacteria</taxon>
        <taxon>Pseudomonadati</taxon>
        <taxon>Pseudomonadota</taxon>
        <taxon>Alphaproteobacteria</taxon>
        <taxon>Hyphomicrobiales</taxon>
        <taxon>Rhizobiaceae</taxon>
        <taxon>Rhizobium/Agrobacterium group</taxon>
        <taxon>Pseudorhizobium</taxon>
    </lineage>
</organism>
<keyword evidence="1" id="KW-0472">Membrane</keyword>
<dbReference type="InterPro" id="IPR009612">
    <property type="entry name" value="IcmF-rel"/>
</dbReference>
<dbReference type="InterPro" id="IPR010623">
    <property type="entry name" value="IcmF_C"/>
</dbReference>
<sequence length="1201" mass="132798">MLRTYISNLLRLSNLVILMLLVFLATLFWVFGASITIAGYQPFAGDIVRLSVAIGAVATFFIVTFLRYFLARRANALLINSMLANDELVSMGGSMSSDEVELIRERFEKTLTTLRDRPLDGRRKREYMFDLPWYIIIGPPGTGKTTILQNSGLEFPLAEDGTAALQGMGGTRYCDWWISNDAVLIDTAGRYTTQDVNQGVDAAAWGGFLKILKQNRSRRPVNGVLLAISIADIALASESERQRHAEILRQRLRELHRNFEMRLPVYVLLTKCDLIAGFEEFFDDATETDREQVWGITFPRDEDQMTFGGAFETGFADLVDRIEKRLPAKLAVERNNGRRCRIYGFPHEFSSLSNVLRGFISDVFRLNRYEAQPLLRGVYFTSGTQEGTPFDRLLGAMGRSFALAPSHQPPMSGKGKAYFIKKLLTDIVFAEQNLVGRNTRLERRLAMARTGAYAGIGAVTLLLCGYWLAGLDFSLDLIKRADASAERIAADIAQAGGSRTLEGILPILDSTRELRDMVRPVWGLPDVLAINARPKLEAAVVGTYDKLLRSYLLPSAVARLQTQIQLLSSSADPNNLLLRDQLETYLMLTTGQKYERGRVETEFQRQNEAAFVLSPDARQRMDRHSERLVELLPGTVATDQPTVQAARVRLNEIPQAADIYARMVADAERRYQLPPISIVNILGPGVLQVDASAGGNGVIPGFYTKNGFYQFFMPRLPEYIRSSTGTDWVLGDSGLDSNTYQQLAKEIAASYVRDYIAVWRDAVSQVKVADFDTLNRGQGVLRDLSSPQSPLIALLAKLRENTELPLPGASTEPSAAEQAAQAVTPPGVAQPVAGAVTDALAQTALSTAFGDAPWPGTTIHDAFTPLTALVGPQGGQSLGQVQQLFADLYGTVASIASAPSPEAAAFDFVLQRAESPTNDSFSRLRAEASTKPTPVRPMVEFVSNRTWMLLRRLAYNHVNQRWQQEVLPVCDMMLSDRYPFAAASPDEVSLQDFADIFKPAGIIDQFYKDNLSPFVVVQGRQIVPIDERGSGIGLSQQALGQFARAQQIRDAFFGAAGTAPEVKFTVEPVYLDPKALRSAFILDDVEMLYRHGPIRAQDYVWPSKRDASTAVLRITLLDNTSETVEKTGNWAVFRMLTSSNLSRTAGQELFEFGISKEITKTVANNKEEKEKISATFKLRAASLINPFNGGLLASFRCPPSL</sequence>
<feature type="transmembrane region" description="Helical" evidence="1">
    <location>
        <begin position="12"/>
        <end position="35"/>
    </location>
</feature>
<dbReference type="Pfam" id="PF21070">
    <property type="entry name" value="IcmF_helical"/>
    <property type="match status" value="1"/>
</dbReference>
<feature type="domain" description="Type VI secretion system component TssM1 helical" evidence="5">
    <location>
        <begin position="957"/>
        <end position="1053"/>
    </location>
</feature>
<feature type="domain" description="Type VI secretion system IcmF C-terminal" evidence="2">
    <location>
        <begin position="1064"/>
        <end position="1152"/>
    </location>
</feature>
<dbReference type="InterPro" id="IPR017731">
    <property type="entry name" value="TssM1-like"/>
</dbReference>
<dbReference type="NCBIfam" id="TIGR03348">
    <property type="entry name" value="VI_IcmF"/>
    <property type="match status" value="1"/>
</dbReference>
<gene>
    <name evidence="6" type="ORF">ABID21_001429</name>
</gene>
<evidence type="ECO:0000259" key="5">
    <source>
        <dbReference type="Pfam" id="PF21070"/>
    </source>
</evidence>
<comment type="caution">
    <text evidence="6">The sequence shown here is derived from an EMBL/GenBank/DDBJ whole genome shotgun (WGS) entry which is preliminary data.</text>
</comment>
<dbReference type="Pfam" id="PF06744">
    <property type="entry name" value="IcmF_C"/>
    <property type="match status" value="1"/>
</dbReference>
<evidence type="ECO:0000259" key="2">
    <source>
        <dbReference type="Pfam" id="PF06744"/>
    </source>
</evidence>
<dbReference type="CDD" id="cd00882">
    <property type="entry name" value="Ras_like_GTPase"/>
    <property type="match status" value="1"/>
</dbReference>
<feature type="domain" description="Type VI secretion system component TssM1 N-terminal" evidence="4">
    <location>
        <begin position="200"/>
        <end position="455"/>
    </location>
</feature>
<dbReference type="PANTHER" id="PTHR36153:SF1">
    <property type="entry name" value="TYPE VI SECRETION SYSTEM COMPONENT TSSM1"/>
    <property type="match status" value="1"/>
</dbReference>
<accession>A0ABV2H457</accession>
<dbReference type="EMBL" id="JBEPLJ010000005">
    <property type="protein sequence ID" value="MET3585320.1"/>
    <property type="molecule type" value="Genomic_DNA"/>
</dbReference>
<dbReference type="SUPFAM" id="SSF52540">
    <property type="entry name" value="P-loop containing nucleoside triphosphate hydrolases"/>
    <property type="match status" value="1"/>
</dbReference>
<dbReference type="InterPro" id="IPR048677">
    <property type="entry name" value="TssM1_hel"/>
</dbReference>
<evidence type="ECO:0000259" key="4">
    <source>
        <dbReference type="Pfam" id="PF14331"/>
    </source>
</evidence>
<feature type="transmembrane region" description="Helical" evidence="1">
    <location>
        <begin position="47"/>
        <end position="70"/>
    </location>
</feature>
<dbReference type="InterPro" id="IPR027417">
    <property type="entry name" value="P-loop_NTPase"/>
</dbReference>
<evidence type="ECO:0000256" key="1">
    <source>
        <dbReference type="SAM" id="Phobius"/>
    </source>
</evidence>